<reference evidence="19 20" key="1">
    <citation type="submission" date="2018-11" db="EMBL/GenBank/DDBJ databases">
        <title>Sequencing the genomes of 1000 actinobacteria strains.</title>
        <authorList>
            <person name="Klenk H.-P."/>
        </authorList>
    </citation>
    <scope>NUCLEOTIDE SEQUENCE [LARGE SCALE GENOMIC DNA]</scope>
    <source>
        <strain evidence="19 20">DSM 44254</strain>
    </source>
</reference>
<keyword evidence="12" id="KW-0129">CBS domain</keyword>
<evidence type="ECO:0000256" key="5">
    <source>
        <dbReference type="ARBA" id="ARBA00022692"/>
    </source>
</evidence>
<keyword evidence="9 14" id="KW-0862">Zinc</keyword>
<evidence type="ECO:0000256" key="16">
    <source>
        <dbReference type="PIRSR" id="PIRSR006404-2"/>
    </source>
</evidence>
<evidence type="ECO:0000259" key="18">
    <source>
        <dbReference type="Pfam" id="PF02163"/>
    </source>
</evidence>
<dbReference type="SUPFAM" id="SSF54631">
    <property type="entry name" value="CBS-domain pair"/>
    <property type="match status" value="1"/>
</dbReference>
<evidence type="ECO:0000313" key="19">
    <source>
        <dbReference type="EMBL" id="ROO88439.1"/>
    </source>
</evidence>
<dbReference type="InterPro" id="IPR008915">
    <property type="entry name" value="Peptidase_M50"/>
</dbReference>
<dbReference type="Gene3D" id="3.10.580.10">
    <property type="entry name" value="CBS-domain"/>
    <property type="match status" value="1"/>
</dbReference>
<keyword evidence="7" id="KW-0677">Repeat</keyword>
<feature type="transmembrane region" description="Helical" evidence="14">
    <location>
        <begin position="135"/>
        <end position="158"/>
    </location>
</feature>
<keyword evidence="6 14" id="KW-0479">Metal-binding</keyword>
<dbReference type="GO" id="GO:0008237">
    <property type="term" value="F:metallopeptidase activity"/>
    <property type="evidence" value="ECO:0007669"/>
    <property type="project" value="UniProtKB-UniRule"/>
</dbReference>
<protein>
    <recommendedName>
        <fullName evidence="14">Zinc metalloprotease</fullName>
    </recommendedName>
</protein>
<evidence type="ECO:0000256" key="6">
    <source>
        <dbReference type="ARBA" id="ARBA00022723"/>
    </source>
</evidence>
<keyword evidence="10 14" id="KW-1133">Transmembrane helix</keyword>
<dbReference type="Pfam" id="PF00571">
    <property type="entry name" value="CBS"/>
    <property type="match status" value="1"/>
</dbReference>
<evidence type="ECO:0000256" key="7">
    <source>
        <dbReference type="ARBA" id="ARBA00022737"/>
    </source>
</evidence>
<dbReference type="AlphaFoldDB" id="A0A3N1D4P0"/>
<dbReference type="Proteomes" id="UP000272400">
    <property type="component" value="Unassembled WGS sequence"/>
</dbReference>
<evidence type="ECO:0000256" key="8">
    <source>
        <dbReference type="ARBA" id="ARBA00022801"/>
    </source>
</evidence>
<dbReference type="GO" id="GO:0006508">
    <property type="term" value="P:proteolysis"/>
    <property type="evidence" value="ECO:0007669"/>
    <property type="project" value="UniProtKB-KW"/>
</dbReference>
<evidence type="ECO:0000256" key="12">
    <source>
        <dbReference type="ARBA" id="ARBA00023122"/>
    </source>
</evidence>
<dbReference type="InterPro" id="IPR000644">
    <property type="entry name" value="CBS_dom"/>
</dbReference>
<feature type="binding site" evidence="16">
    <location>
        <position position="57"/>
    </location>
    <ligand>
        <name>Zn(2+)</name>
        <dbReference type="ChEBI" id="CHEBI:29105"/>
        <note>catalytic</note>
    </ligand>
</feature>
<feature type="active site" evidence="15">
    <location>
        <position position="54"/>
    </location>
</feature>
<dbReference type="GO" id="GO:0046872">
    <property type="term" value="F:metal ion binding"/>
    <property type="evidence" value="ECO:0007669"/>
    <property type="project" value="UniProtKB-UniRule"/>
</dbReference>
<feature type="transmembrane region" description="Helical" evidence="14">
    <location>
        <begin position="6"/>
        <end position="23"/>
    </location>
</feature>
<organism evidence="19 20">
    <name type="scientific">Actinocorallia herbida</name>
    <dbReference type="NCBI Taxonomy" id="58109"/>
    <lineage>
        <taxon>Bacteria</taxon>
        <taxon>Bacillati</taxon>
        <taxon>Actinomycetota</taxon>
        <taxon>Actinomycetes</taxon>
        <taxon>Streptosporangiales</taxon>
        <taxon>Thermomonosporaceae</taxon>
        <taxon>Actinocorallia</taxon>
    </lineage>
</organism>
<dbReference type="EMBL" id="RJKE01000001">
    <property type="protein sequence ID" value="ROO88439.1"/>
    <property type="molecule type" value="Genomic_DNA"/>
</dbReference>
<keyword evidence="4 14" id="KW-0645">Protease</keyword>
<name>A0A3N1D4P0_9ACTN</name>
<feature type="transmembrane region" description="Helical" evidence="14">
    <location>
        <begin position="170"/>
        <end position="192"/>
    </location>
</feature>
<evidence type="ECO:0000256" key="13">
    <source>
        <dbReference type="ARBA" id="ARBA00023136"/>
    </source>
</evidence>
<dbReference type="PANTHER" id="PTHR39188:SF3">
    <property type="entry name" value="STAGE IV SPORULATION PROTEIN FB"/>
    <property type="match status" value="1"/>
</dbReference>
<keyword evidence="13 14" id="KW-0472">Membrane</keyword>
<evidence type="ECO:0000259" key="17">
    <source>
        <dbReference type="Pfam" id="PF00571"/>
    </source>
</evidence>
<feature type="binding site" evidence="16">
    <location>
        <position position="53"/>
    </location>
    <ligand>
        <name>Zn(2+)</name>
        <dbReference type="ChEBI" id="CHEBI:29105"/>
        <note>catalytic</note>
    </ligand>
</feature>
<keyword evidence="11 14" id="KW-0482">Metalloprotease</keyword>
<dbReference type="InterPro" id="IPR046342">
    <property type="entry name" value="CBS_dom_sf"/>
</dbReference>
<evidence type="ECO:0000256" key="1">
    <source>
        <dbReference type="ARBA" id="ARBA00004651"/>
    </source>
</evidence>
<evidence type="ECO:0000256" key="3">
    <source>
        <dbReference type="ARBA" id="ARBA00022475"/>
    </source>
</evidence>
<evidence type="ECO:0000256" key="11">
    <source>
        <dbReference type="ARBA" id="ARBA00023049"/>
    </source>
</evidence>
<comment type="subcellular location">
    <subcellularLocation>
        <location evidence="1 14">Cell membrane</location>
        <topology evidence="1 14">Multi-pass membrane protein</topology>
    </subcellularLocation>
</comment>
<evidence type="ECO:0000256" key="14">
    <source>
        <dbReference type="PIRNR" id="PIRNR006404"/>
    </source>
</evidence>
<evidence type="ECO:0000313" key="20">
    <source>
        <dbReference type="Proteomes" id="UP000272400"/>
    </source>
</evidence>
<evidence type="ECO:0000256" key="10">
    <source>
        <dbReference type="ARBA" id="ARBA00022989"/>
    </source>
</evidence>
<feature type="transmembrane region" description="Helical" evidence="14">
    <location>
        <begin position="198"/>
        <end position="217"/>
    </location>
</feature>
<dbReference type="InterPro" id="IPR016483">
    <property type="entry name" value="UCP006404_Pept_M50_CBS"/>
</dbReference>
<comment type="similarity">
    <text evidence="2 14">Belongs to the peptidase M50B family.</text>
</comment>
<keyword evidence="5 14" id="KW-0812">Transmembrane</keyword>
<keyword evidence="3 14" id="KW-1003">Cell membrane</keyword>
<feature type="domain" description="CBS" evidence="17">
    <location>
        <begin position="242"/>
        <end position="282"/>
    </location>
</feature>
<keyword evidence="8 14" id="KW-0378">Hydrolase</keyword>
<evidence type="ECO:0000256" key="4">
    <source>
        <dbReference type="ARBA" id="ARBA00022670"/>
    </source>
</evidence>
<dbReference type="GO" id="GO:0005886">
    <property type="term" value="C:plasma membrane"/>
    <property type="evidence" value="ECO:0007669"/>
    <property type="project" value="UniProtKB-SubCell"/>
</dbReference>
<gene>
    <name evidence="19" type="ORF">EDD29_6108</name>
</gene>
<evidence type="ECO:0000256" key="2">
    <source>
        <dbReference type="ARBA" id="ARBA00007931"/>
    </source>
</evidence>
<accession>A0A3N1D4P0</accession>
<evidence type="ECO:0000256" key="9">
    <source>
        <dbReference type="ARBA" id="ARBA00022833"/>
    </source>
</evidence>
<feature type="transmembrane region" description="Helical" evidence="14">
    <location>
        <begin position="91"/>
        <end position="115"/>
    </location>
</feature>
<feature type="domain" description="Peptidase M50" evidence="18">
    <location>
        <begin position="42"/>
        <end position="117"/>
    </location>
</feature>
<dbReference type="Pfam" id="PF02163">
    <property type="entry name" value="Peptidase_M50"/>
    <property type="match status" value="2"/>
</dbReference>
<feature type="domain" description="Peptidase M50" evidence="18">
    <location>
        <begin position="126"/>
        <end position="182"/>
    </location>
</feature>
<feature type="transmembrane region" description="Helical" evidence="14">
    <location>
        <begin position="35"/>
        <end position="53"/>
    </location>
</feature>
<feature type="binding site" evidence="16">
    <location>
        <position position="149"/>
    </location>
    <ligand>
        <name>Zn(2+)</name>
        <dbReference type="ChEBI" id="CHEBI:29105"/>
        <note>catalytic</note>
    </ligand>
</feature>
<comment type="cofactor">
    <cofactor evidence="14 16">
        <name>Zn(2+)</name>
        <dbReference type="ChEBI" id="CHEBI:29105"/>
    </cofactor>
    <text evidence="14 16">Binds 1 zinc ion per subunit.</text>
</comment>
<comment type="caution">
    <text evidence="19">The sequence shown here is derived from an EMBL/GenBank/DDBJ whole genome shotgun (WGS) entry which is preliminary data.</text>
</comment>
<keyword evidence="20" id="KW-1185">Reference proteome</keyword>
<dbReference type="PIRSF" id="PIRSF006404">
    <property type="entry name" value="UCP006404_Pept_M50_CBS"/>
    <property type="match status" value="1"/>
</dbReference>
<proteinExistence type="inferred from homology"/>
<dbReference type="OrthoDB" id="9781963at2"/>
<sequence length="356" mass="36970">MGVPVYVSLSWFPIALLITLGFLPAAERVAPQPAATALAASFAILLYLSVFLHELGHAVTARAFGLPVRAIVLHLLGGVTQLERESTRPGASFLIAAAGPVLSLALGGAGAALLALTQPGPVPALLLQALTLTNLIVGVFNLLPGLPLDGGFLVRATVWKITGRDRTGTIVAAHTGRALALLVLLGGTWLAVRTTGGTDWITVLWAAFLASFMWIAATQSLRAERLRDRLPLLTARRLARRAAAVTADTPLAVALDHARANGAGALVIVDGHGRPTGLVSEHAVDAVPPARRPWTTAGEVSRGLDAATTLAADLSGQDLLQAVHDSGATEHLLLDPAGDIYGVLSTTDLHRTLTNT</sequence>
<evidence type="ECO:0000256" key="15">
    <source>
        <dbReference type="PIRSR" id="PIRSR006404-1"/>
    </source>
</evidence>
<dbReference type="PANTHER" id="PTHR39188">
    <property type="entry name" value="MEMBRANE-ASSOCIATED ZINC METALLOPROTEASE M50B"/>
    <property type="match status" value="1"/>
</dbReference>